<reference evidence="1" key="1">
    <citation type="journal article" date="2023" name="Mol. Phylogenet. Evol.">
        <title>Genome-scale phylogeny and comparative genomics of the fungal order Sordariales.</title>
        <authorList>
            <person name="Hensen N."/>
            <person name="Bonometti L."/>
            <person name="Westerberg I."/>
            <person name="Brannstrom I.O."/>
            <person name="Guillou S."/>
            <person name="Cros-Aarteil S."/>
            <person name="Calhoun S."/>
            <person name="Haridas S."/>
            <person name="Kuo A."/>
            <person name="Mondo S."/>
            <person name="Pangilinan J."/>
            <person name="Riley R."/>
            <person name="LaButti K."/>
            <person name="Andreopoulos B."/>
            <person name="Lipzen A."/>
            <person name="Chen C."/>
            <person name="Yan M."/>
            <person name="Daum C."/>
            <person name="Ng V."/>
            <person name="Clum A."/>
            <person name="Steindorff A."/>
            <person name="Ohm R.A."/>
            <person name="Martin F."/>
            <person name="Silar P."/>
            <person name="Natvig D.O."/>
            <person name="Lalanne C."/>
            <person name="Gautier V."/>
            <person name="Ament-Velasquez S.L."/>
            <person name="Kruys A."/>
            <person name="Hutchinson M.I."/>
            <person name="Powell A.J."/>
            <person name="Barry K."/>
            <person name="Miller A.N."/>
            <person name="Grigoriev I.V."/>
            <person name="Debuchy R."/>
            <person name="Gladieux P."/>
            <person name="Hiltunen Thoren M."/>
            <person name="Johannesson H."/>
        </authorList>
    </citation>
    <scope>NUCLEOTIDE SEQUENCE</scope>
    <source>
        <strain evidence="1">CBS 626.80</strain>
    </source>
</reference>
<feature type="non-terminal residue" evidence="1">
    <location>
        <position position="1"/>
    </location>
</feature>
<sequence length="92" mass="10276">KGEFDNEDPLFDLSDALKTFGVKYEMLALGESKNGDLNLAWHNYFVLSLRKLARDLPPNNRDGVFAAIEKLQREDIEVKAKGLGGHVSFPSP</sequence>
<comment type="caution">
    <text evidence="1">The sequence shown here is derived from an EMBL/GenBank/DDBJ whole genome shotgun (WGS) entry which is preliminary data.</text>
</comment>
<protein>
    <submittedName>
        <fullName evidence="1">Uncharacterized protein</fullName>
    </submittedName>
</protein>
<evidence type="ECO:0000313" key="1">
    <source>
        <dbReference type="EMBL" id="KAK3948181.1"/>
    </source>
</evidence>
<evidence type="ECO:0000313" key="2">
    <source>
        <dbReference type="Proteomes" id="UP001303222"/>
    </source>
</evidence>
<dbReference type="AlphaFoldDB" id="A0AAN6NLQ2"/>
<proteinExistence type="predicted"/>
<reference evidence="1" key="2">
    <citation type="submission" date="2023-06" db="EMBL/GenBank/DDBJ databases">
        <authorList>
            <consortium name="Lawrence Berkeley National Laboratory"/>
            <person name="Mondo S.J."/>
            <person name="Hensen N."/>
            <person name="Bonometti L."/>
            <person name="Westerberg I."/>
            <person name="Brannstrom I.O."/>
            <person name="Guillou S."/>
            <person name="Cros-Aarteil S."/>
            <person name="Calhoun S."/>
            <person name="Haridas S."/>
            <person name="Kuo A."/>
            <person name="Pangilinan J."/>
            <person name="Riley R."/>
            <person name="Labutti K."/>
            <person name="Andreopoulos B."/>
            <person name="Lipzen A."/>
            <person name="Chen C."/>
            <person name="Yanf M."/>
            <person name="Daum C."/>
            <person name="Ng V."/>
            <person name="Clum A."/>
            <person name="Steindorff A."/>
            <person name="Ohm R."/>
            <person name="Martin F."/>
            <person name="Silar P."/>
            <person name="Natvig D."/>
            <person name="Lalanne C."/>
            <person name="Gautier V."/>
            <person name="Ament-Velasquez S.L."/>
            <person name="Kruys A."/>
            <person name="Hutchinson M.I."/>
            <person name="Powell A.J."/>
            <person name="Barry K."/>
            <person name="Miller A.N."/>
            <person name="Grigoriev I.V."/>
            <person name="Debuchy R."/>
            <person name="Gladieux P."/>
            <person name="Thoren M.H."/>
            <person name="Johannesson H."/>
        </authorList>
    </citation>
    <scope>NUCLEOTIDE SEQUENCE</scope>
    <source>
        <strain evidence="1">CBS 626.80</strain>
    </source>
</reference>
<keyword evidence="2" id="KW-1185">Reference proteome</keyword>
<organism evidence="1 2">
    <name type="scientific">Pseudoneurospora amorphoporcata</name>
    <dbReference type="NCBI Taxonomy" id="241081"/>
    <lineage>
        <taxon>Eukaryota</taxon>
        <taxon>Fungi</taxon>
        <taxon>Dikarya</taxon>
        <taxon>Ascomycota</taxon>
        <taxon>Pezizomycotina</taxon>
        <taxon>Sordariomycetes</taxon>
        <taxon>Sordariomycetidae</taxon>
        <taxon>Sordariales</taxon>
        <taxon>Sordariaceae</taxon>
        <taxon>Pseudoneurospora</taxon>
    </lineage>
</organism>
<name>A0AAN6NLQ2_9PEZI</name>
<feature type="non-terminal residue" evidence="1">
    <location>
        <position position="92"/>
    </location>
</feature>
<accession>A0AAN6NLQ2</accession>
<gene>
    <name evidence="1" type="ORF">QBC32DRAFT_174745</name>
</gene>
<dbReference type="EMBL" id="MU859280">
    <property type="protein sequence ID" value="KAK3948181.1"/>
    <property type="molecule type" value="Genomic_DNA"/>
</dbReference>
<dbReference type="Proteomes" id="UP001303222">
    <property type="component" value="Unassembled WGS sequence"/>
</dbReference>